<keyword evidence="1" id="KW-0472">Membrane</keyword>
<dbReference type="AlphaFoldDB" id="A0AAU7SUN3"/>
<reference evidence="2" key="1">
    <citation type="submission" date="2024-06" db="EMBL/GenBank/DDBJ databases">
        <authorList>
            <person name="Song Z."/>
        </authorList>
    </citation>
    <scope>NUCLEOTIDE SEQUENCE</scope>
    <source>
        <strain evidence="2">A1-4-2</strain>
    </source>
</reference>
<name>A0AAU7SUN3_9GAMM</name>
<feature type="transmembrane region" description="Helical" evidence="1">
    <location>
        <begin position="12"/>
        <end position="28"/>
    </location>
</feature>
<organism evidence="2">
    <name type="scientific">Acinetobacter sp. A1-4-2</name>
    <dbReference type="NCBI Taxonomy" id="3156489"/>
    <lineage>
        <taxon>Bacteria</taxon>
        <taxon>Pseudomonadati</taxon>
        <taxon>Pseudomonadota</taxon>
        <taxon>Gammaproteobacteria</taxon>
        <taxon>Moraxellales</taxon>
        <taxon>Moraxellaceae</taxon>
        <taxon>Acinetobacter</taxon>
    </lineage>
</organism>
<proteinExistence type="predicted"/>
<feature type="transmembrane region" description="Helical" evidence="1">
    <location>
        <begin position="111"/>
        <end position="128"/>
    </location>
</feature>
<keyword evidence="1" id="KW-1133">Transmembrane helix</keyword>
<sequence>MIEHQLNIKHWVALAVLTIAVIIASIHPLEFEAYLLHQAGTVFMLVLLLFTQKKIGMSFYSFVLYLVFLLIHIIGAHYLYSYVPYNEWLIQLFNFDLNQSMGWSRNMYDRLVHLACGVLLYPVLLRLFHVWLPEAKPFTLFLLVVQFIMATSLIYEWLEWLIAIGLSPEEAENYNGQQGDMWDAHKDMLLATVGAAGYGLLDLCYKSLAKIPQPESDHTSKDSIQANRKP</sequence>
<feature type="transmembrane region" description="Helical" evidence="1">
    <location>
        <begin position="62"/>
        <end position="80"/>
    </location>
</feature>
<dbReference type="EMBL" id="CP157981">
    <property type="protein sequence ID" value="XBU14700.1"/>
    <property type="molecule type" value="Genomic_DNA"/>
</dbReference>
<accession>A0AAU7SUN3</accession>
<dbReference type="InterPro" id="IPR014509">
    <property type="entry name" value="YjdF-like"/>
</dbReference>
<dbReference type="RefSeq" id="WP_349926980.1">
    <property type="nucleotide sequence ID" value="NZ_CP157981.1"/>
</dbReference>
<evidence type="ECO:0000256" key="1">
    <source>
        <dbReference type="SAM" id="Phobius"/>
    </source>
</evidence>
<feature type="transmembrane region" description="Helical" evidence="1">
    <location>
        <begin position="140"/>
        <end position="158"/>
    </location>
</feature>
<protein>
    <submittedName>
        <fullName evidence="2">DUF2238 domain-containing protein</fullName>
    </submittedName>
</protein>
<gene>
    <name evidence="2" type="ORF">ABJ384_09470</name>
</gene>
<evidence type="ECO:0000313" key="2">
    <source>
        <dbReference type="EMBL" id="XBU14700.1"/>
    </source>
</evidence>
<feature type="transmembrane region" description="Helical" evidence="1">
    <location>
        <begin position="34"/>
        <end position="50"/>
    </location>
</feature>
<keyword evidence="1" id="KW-0812">Transmembrane</keyword>
<dbReference type="Pfam" id="PF09997">
    <property type="entry name" value="DUF2238"/>
    <property type="match status" value="1"/>
</dbReference>